<reference evidence="1 2" key="1">
    <citation type="journal article" date="2010" name="Virology">
        <title>A jumbo phage infecting the phytopathogen Ralstonia solanacearum defines a new lineage of the Myoviridae family.</title>
        <authorList>
            <person name="Yamada T."/>
            <person name="Satoh S."/>
            <person name="Ishikawa H."/>
            <person name="Fujiwara A."/>
            <person name="Kawasaki T."/>
            <person name="Fujie M."/>
            <person name="Ogata H."/>
        </authorList>
    </citation>
    <scope>NUCLEOTIDE SEQUENCE [LARGE SCALE GENOMIC DNA]</scope>
</reference>
<protein>
    <submittedName>
        <fullName evidence="1">Uncharacterized protein</fullName>
    </submittedName>
</protein>
<organism evidence="1 2">
    <name type="scientific">Ralstonia phage phiRSL1</name>
    <dbReference type="NCBI Taxonomy" id="1980924"/>
    <lineage>
        <taxon>Viruses</taxon>
        <taxon>Duplodnaviria</taxon>
        <taxon>Heunggongvirae</taxon>
        <taxon>Uroviricota</taxon>
        <taxon>Caudoviricetes</taxon>
        <taxon>Mieseafarmvirus</taxon>
        <taxon>Mieseafarmvirus RSL1</taxon>
    </lineage>
</organism>
<accession>B2ZYE3</accession>
<keyword evidence="2" id="KW-1185">Reference proteome</keyword>
<dbReference type="KEGG" id="vg:6369906"/>
<name>B2ZYE3_9CAUD</name>
<sequence length="243" mass="27495">MLEQVIPNAFVLTNKRSPRTDLLPGLVYYFNSEEVPFHSEWYSALHNIMSGNRVAGMKFPQFMSQLKWRPAESESVRDQLFQDGYNYVGMLAGIGVVIFDDQVTLYNGQSVRLIDAVTLMLMLKILDQIAEQVSQTVKPERQSDAVAAHFSAALYTMVNERLLWIPRSKPLKHEGETVPYGHQFEITAPTYAAPVTLTFDRPVRGRLGVQLEGGVAAHALNIQRLLYLPDTLTFDHLEIQIKS</sequence>
<evidence type="ECO:0000313" key="2">
    <source>
        <dbReference type="Proteomes" id="UP000001034"/>
    </source>
</evidence>
<dbReference type="GeneID" id="6369906"/>
<dbReference type="Proteomes" id="UP000001034">
    <property type="component" value="Segment"/>
</dbReference>
<dbReference type="RefSeq" id="YP_001950119.1">
    <property type="nucleotide sequence ID" value="NC_010811.2"/>
</dbReference>
<evidence type="ECO:0000313" key="1">
    <source>
        <dbReference type="EMBL" id="BAG41689.1"/>
    </source>
</evidence>
<dbReference type="EMBL" id="AB366653">
    <property type="protein sequence ID" value="BAG41689.1"/>
    <property type="molecule type" value="Genomic_DNA"/>
</dbReference>
<proteinExistence type="predicted"/>